<reference evidence="3 4" key="1">
    <citation type="submission" date="2018-01" db="EMBL/GenBank/DDBJ databases">
        <title>Metagenomic assembled genomes from two thermal pools in the Uzon Caldera, Kamchatka, Russia.</title>
        <authorList>
            <person name="Wilkins L."/>
            <person name="Ettinger C."/>
        </authorList>
    </citation>
    <scope>NUCLEOTIDE SEQUENCE [LARGE SCALE GENOMIC DNA]</scope>
    <source>
        <strain evidence="3">ARK-04</strain>
    </source>
</reference>
<dbReference type="EMBL" id="PNJD01000106">
    <property type="protein sequence ID" value="PMP97902.1"/>
    <property type="molecule type" value="Genomic_DNA"/>
</dbReference>
<proteinExistence type="inferred from homology"/>
<evidence type="ECO:0000256" key="2">
    <source>
        <dbReference type="ARBA" id="ARBA00022833"/>
    </source>
</evidence>
<keyword evidence="1" id="KW-0479">Metal-binding</keyword>
<dbReference type="PANTHER" id="PTHR36150:SF1">
    <property type="entry name" value="DNA GYRASE INHIBITOR YACG"/>
    <property type="match status" value="1"/>
</dbReference>
<organism evidence="3 4">
    <name type="scientific">Thermodesulfobacterium geofontis</name>
    <dbReference type="NCBI Taxonomy" id="1295609"/>
    <lineage>
        <taxon>Bacteria</taxon>
        <taxon>Pseudomonadati</taxon>
        <taxon>Thermodesulfobacteriota</taxon>
        <taxon>Thermodesulfobacteria</taxon>
        <taxon>Thermodesulfobacteriales</taxon>
        <taxon>Thermodesulfobacteriaceae</taxon>
        <taxon>Thermodesulfobacterium</taxon>
    </lineage>
</organism>
<dbReference type="InterPro" id="IPR005584">
    <property type="entry name" value="DNA_gyrase_inhibitor_YacG"/>
</dbReference>
<evidence type="ECO:0000313" key="4">
    <source>
        <dbReference type="Proteomes" id="UP000235619"/>
    </source>
</evidence>
<sequence>MGGKLKVRCPICKRKTSWKNNPYRPFCSRECKLADLFNWLNEDYKIRILEENLLDDKEIQQNKVEE</sequence>
<dbReference type="AlphaFoldDB" id="A0A2N7QG26"/>
<dbReference type="HAMAP" id="MF_00649">
    <property type="entry name" value="DNA_gyrase_inhibitor_YacG"/>
    <property type="match status" value="1"/>
</dbReference>
<evidence type="ECO:0000313" key="3">
    <source>
        <dbReference type="EMBL" id="PMP97902.1"/>
    </source>
</evidence>
<dbReference type="SUPFAM" id="SSF57716">
    <property type="entry name" value="Glucocorticoid receptor-like (DNA-binding domain)"/>
    <property type="match status" value="1"/>
</dbReference>
<protein>
    <submittedName>
        <fullName evidence="3">DNA gyrase inhibitor YacG</fullName>
    </submittedName>
</protein>
<dbReference type="GO" id="GO:0006355">
    <property type="term" value="P:regulation of DNA-templated transcription"/>
    <property type="evidence" value="ECO:0007669"/>
    <property type="project" value="InterPro"/>
</dbReference>
<dbReference type="GO" id="GO:0008270">
    <property type="term" value="F:zinc ion binding"/>
    <property type="evidence" value="ECO:0007669"/>
    <property type="project" value="InterPro"/>
</dbReference>
<keyword evidence="2" id="KW-0862">Zinc</keyword>
<comment type="caution">
    <text evidence="3">The sequence shown here is derived from an EMBL/GenBank/DDBJ whole genome shotgun (WGS) entry which is preliminary data.</text>
</comment>
<gene>
    <name evidence="3" type="ORF">C0169_01675</name>
</gene>
<dbReference type="Gene3D" id="3.30.50.10">
    <property type="entry name" value="Erythroid Transcription Factor GATA-1, subunit A"/>
    <property type="match status" value="1"/>
</dbReference>
<accession>A0A2N7QG26</accession>
<dbReference type="Proteomes" id="UP000235619">
    <property type="component" value="Unassembled WGS sequence"/>
</dbReference>
<dbReference type="Pfam" id="PF03884">
    <property type="entry name" value="YacG"/>
    <property type="match status" value="1"/>
</dbReference>
<dbReference type="PANTHER" id="PTHR36150">
    <property type="entry name" value="DNA GYRASE INHIBITOR YACG"/>
    <property type="match status" value="1"/>
</dbReference>
<evidence type="ECO:0000256" key="1">
    <source>
        <dbReference type="ARBA" id="ARBA00022723"/>
    </source>
</evidence>
<dbReference type="InterPro" id="IPR013088">
    <property type="entry name" value="Znf_NHR/GATA"/>
</dbReference>
<name>A0A2N7QG26_9BACT</name>